<evidence type="ECO:0000313" key="4">
    <source>
        <dbReference type="Proteomes" id="UP000252038"/>
    </source>
</evidence>
<keyword evidence="5" id="KW-1185">Reference proteome</keyword>
<proteinExistence type="predicted"/>
<feature type="signal peptide" evidence="1">
    <location>
        <begin position="1"/>
        <end position="20"/>
    </location>
</feature>
<evidence type="ECO:0000313" key="3">
    <source>
        <dbReference type="EMBL" id="MEO9386321.1"/>
    </source>
</evidence>
<evidence type="ECO:0000256" key="1">
    <source>
        <dbReference type="SAM" id="SignalP"/>
    </source>
</evidence>
<dbReference type="KEGG" id="chri:DK842_03520"/>
<dbReference type="RefSeq" id="WP_114060119.1">
    <property type="nucleotide sequence ID" value="NZ_CP029495.1"/>
</dbReference>
<feature type="chain" id="PRO_5016715682" evidence="1">
    <location>
        <begin position="21"/>
        <end position="96"/>
    </location>
</feature>
<sequence>MGRRLLLLLAIGLGGKAAFAGCLPQAMMCASPRDQEVKRPDLYEEQVVQIGPLRLERDPGSQVLKLNPVVDLGKRTHLSVRIHRKDVGLRLKFNTD</sequence>
<organism evidence="2 4">
    <name type="scientific">Chromobacterium phragmitis</name>
    <dbReference type="NCBI Taxonomy" id="2202141"/>
    <lineage>
        <taxon>Bacteria</taxon>
        <taxon>Pseudomonadati</taxon>
        <taxon>Pseudomonadota</taxon>
        <taxon>Betaproteobacteria</taxon>
        <taxon>Neisseriales</taxon>
        <taxon>Chromobacteriaceae</taxon>
        <taxon>Chromobacterium</taxon>
    </lineage>
</organism>
<dbReference type="EMBL" id="JBDXMI010000001">
    <property type="protein sequence ID" value="MEO9386321.1"/>
    <property type="molecule type" value="Genomic_DNA"/>
</dbReference>
<protein>
    <submittedName>
        <fullName evidence="2">Uncharacterized protein</fullName>
    </submittedName>
</protein>
<name>A0A344UGM6_9NEIS</name>
<dbReference type="Proteomes" id="UP000252038">
    <property type="component" value="Chromosome"/>
</dbReference>
<gene>
    <name evidence="3" type="ORF">ABI908_19665</name>
    <name evidence="2" type="ORF">DK843_09005</name>
</gene>
<reference evidence="3 5" key="2">
    <citation type="submission" date="2024-05" db="EMBL/GenBank/DDBJ databases">
        <authorList>
            <person name="De Oliveira J.P."/>
            <person name="Noriler S.A."/>
            <person name="De Oliveira A.G."/>
            <person name="Sipoli D.S."/>
        </authorList>
    </citation>
    <scope>NUCLEOTIDE SEQUENCE [LARGE SCALE GENOMIC DNA]</scope>
    <source>
        <strain evidence="3 5">LABIM192</strain>
    </source>
</reference>
<dbReference type="KEGG" id="chrb:DK843_09005"/>
<reference evidence="2 4" key="1">
    <citation type="submission" date="2018-05" db="EMBL/GenBank/DDBJ databases">
        <title>Genome sequencing, assembly and analysis of the novel insecticidal bacterium, Chromobacterium phragmitis.</title>
        <authorList>
            <person name="Sparks M.E."/>
            <person name="Blackburn M.B."/>
            <person name="Gundersen-Rindal D.E."/>
        </authorList>
    </citation>
    <scope>NUCLEOTIDE SEQUENCE [LARGE SCALE GENOMIC DNA]</scope>
    <source>
        <strain evidence="2">IIBBL 274-1</strain>
    </source>
</reference>
<dbReference type="OrthoDB" id="8595001at2"/>
<dbReference type="EMBL" id="CP029554">
    <property type="protein sequence ID" value="AXE34424.1"/>
    <property type="molecule type" value="Genomic_DNA"/>
</dbReference>
<dbReference type="AlphaFoldDB" id="A0A344UGM6"/>
<evidence type="ECO:0000313" key="5">
    <source>
        <dbReference type="Proteomes" id="UP001462502"/>
    </source>
</evidence>
<accession>A0A344UGM6</accession>
<keyword evidence="1" id="KW-0732">Signal</keyword>
<evidence type="ECO:0000313" key="2">
    <source>
        <dbReference type="EMBL" id="AXE34424.1"/>
    </source>
</evidence>
<dbReference type="Proteomes" id="UP001462502">
    <property type="component" value="Unassembled WGS sequence"/>
</dbReference>